<dbReference type="GO" id="GO:0008418">
    <property type="term" value="F:protein-N-terminal asparagine amidohydrolase activity"/>
    <property type="evidence" value="ECO:0007669"/>
    <property type="project" value="InterPro"/>
</dbReference>
<dbReference type="InterPro" id="IPR039703">
    <property type="entry name" value="Nta1"/>
</dbReference>
<dbReference type="EMBL" id="ML004433">
    <property type="protein sequence ID" value="RKP32240.1"/>
    <property type="molecule type" value="Genomic_DNA"/>
</dbReference>
<dbReference type="OrthoDB" id="201515at2759"/>
<dbReference type="PROSITE" id="PS50263">
    <property type="entry name" value="CN_HYDROLASE"/>
    <property type="match status" value="1"/>
</dbReference>
<dbReference type="PANTHER" id="PTHR11750:SF26">
    <property type="entry name" value="PROTEIN N-TERMINAL AMIDASE"/>
    <property type="match status" value="1"/>
</dbReference>
<reference evidence="3" key="1">
    <citation type="journal article" date="2018" name="Nat. Microbiol.">
        <title>Leveraging single-cell genomics to expand the fungal tree of life.</title>
        <authorList>
            <person name="Ahrendt S.R."/>
            <person name="Quandt C.A."/>
            <person name="Ciobanu D."/>
            <person name="Clum A."/>
            <person name="Salamov A."/>
            <person name="Andreopoulos B."/>
            <person name="Cheng J.F."/>
            <person name="Woyke T."/>
            <person name="Pelin A."/>
            <person name="Henrissat B."/>
            <person name="Reynolds N.K."/>
            <person name="Benny G.L."/>
            <person name="Smith M.E."/>
            <person name="James T.Y."/>
            <person name="Grigoriev I.V."/>
        </authorList>
    </citation>
    <scope>NUCLEOTIDE SEQUENCE [LARGE SCALE GENOMIC DNA]</scope>
    <source>
        <strain evidence="3">Baker2002</strain>
    </source>
</reference>
<proteinExistence type="predicted"/>
<dbReference type="Pfam" id="PF00795">
    <property type="entry name" value="CN_hydrolase"/>
    <property type="match status" value="1"/>
</dbReference>
<dbReference type="GO" id="GO:0070773">
    <property type="term" value="F:protein-N-terminal glutamine amidohydrolase activity"/>
    <property type="evidence" value="ECO:0007669"/>
    <property type="project" value="InterPro"/>
</dbReference>
<dbReference type="InterPro" id="IPR036526">
    <property type="entry name" value="C-N_Hydrolase_sf"/>
</dbReference>
<dbReference type="AlphaFoldDB" id="A0A4P9ZJI6"/>
<evidence type="ECO:0000313" key="2">
    <source>
        <dbReference type="EMBL" id="RKP32240.1"/>
    </source>
</evidence>
<name>A0A4P9ZJI6_9ASCO</name>
<dbReference type="GO" id="GO:0030163">
    <property type="term" value="P:protein catabolic process"/>
    <property type="evidence" value="ECO:0007669"/>
    <property type="project" value="TreeGrafter"/>
</dbReference>
<dbReference type="PANTHER" id="PTHR11750">
    <property type="entry name" value="PROTEIN N-TERMINAL AMIDASE"/>
    <property type="match status" value="1"/>
</dbReference>
<evidence type="ECO:0000259" key="1">
    <source>
        <dbReference type="PROSITE" id="PS50263"/>
    </source>
</evidence>
<sequence length="320" mass="35285">MKLRMAGVQYSPGIGQVERNVARIRALVSSLNRPVDLLVLPELAVTGYNFKSAAEIRPYLETQSGCSYQLAKELSERHSCTTVIGYPENDHGTTYNSALVVDQQGRVVYNYRKMHLYYTDEAWGCKENPDRSFASVDLPLGPEGKVVRASIGICMDLNPYQFQAPFSAFEFAMSAYFNDSRLLIVPTAWLDSDSPDITESLSDAEKSARAKTVDEQLRSGTYPDGAVTSARLIDYWILRLFPFLAHPNNGLSAPSHRVTAVIANRTGLEDKTLYGGSSCIMQFDRSVPASLQIDQLNPSVFVVASAGQATDEVVYAEVDV</sequence>
<organism evidence="2 3">
    <name type="scientific">Metschnikowia bicuspidata</name>
    <dbReference type="NCBI Taxonomy" id="27322"/>
    <lineage>
        <taxon>Eukaryota</taxon>
        <taxon>Fungi</taxon>
        <taxon>Dikarya</taxon>
        <taxon>Ascomycota</taxon>
        <taxon>Saccharomycotina</taxon>
        <taxon>Pichiomycetes</taxon>
        <taxon>Metschnikowiaceae</taxon>
        <taxon>Metschnikowia</taxon>
    </lineage>
</organism>
<gene>
    <name evidence="2" type="ORF">METBISCDRAFT_21755</name>
</gene>
<protein>
    <submittedName>
        <fullName evidence="2">Carbon-nitrogen hydrolase</fullName>
    </submittedName>
</protein>
<feature type="domain" description="CN hydrolase" evidence="1">
    <location>
        <begin position="3"/>
        <end position="320"/>
    </location>
</feature>
<dbReference type="InterPro" id="IPR003010">
    <property type="entry name" value="C-N_Hydrolase"/>
</dbReference>
<dbReference type="Gene3D" id="3.60.110.10">
    <property type="entry name" value="Carbon-nitrogen hydrolase"/>
    <property type="match status" value="1"/>
</dbReference>
<dbReference type="Proteomes" id="UP000268321">
    <property type="component" value="Unassembled WGS sequence"/>
</dbReference>
<accession>A0A4P9ZJI6</accession>
<keyword evidence="2" id="KW-0378">Hydrolase</keyword>
<evidence type="ECO:0000313" key="3">
    <source>
        <dbReference type="Proteomes" id="UP000268321"/>
    </source>
</evidence>
<dbReference type="SUPFAM" id="SSF56317">
    <property type="entry name" value="Carbon-nitrogen hydrolase"/>
    <property type="match status" value="1"/>
</dbReference>
<keyword evidence="3" id="KW-1185">Reference proteome</keyword>